<reference evidence="2" key="1">
    <citation type="submission" date="2018-05" db="EMBL/GenBank/DDBJ databases">
        <authorList>
            <person name="Lanie J.A."/>
            <person name="Ng W.-L."/>
            <person name="Kazmierczak K.M."/>
            <person name="Andrzejewski T.M."/>
            <person name="Davidsen T.M."/>
            <person name="Wayne K.J."/>
            <person name="Tettelin H."/>
            <person name="Glass J.I."/>
            <person name="Rusch D."/>
            <person name="Podicherti R."/>
            <person name="Tsui H.-C.T."/>
            <person name="Winkler M.E."/>
        </authorList>
    </citation>
    <scope>NUCLEOTIDE SEQUENCE</scope>
</reference>
<dbReference type="Gene3D" id="2.60.120.560">
    <property type="entry name" value="Exo-inulinase, domain 1"/>
    <property type="match status" value="1"/>
</dbReference>
<sequence>MKKYPILSLALASMIGLSAYAKKSEDGFVSIFDGKSLEGWTQRNGTATYEVKDETILGTTKAGSPNSFLCSNKLYGDFELLFEVKVHNSLNSGVQIRSNCKKLTEKEKKRGDKYGRVNGPQVEIESSGAKGAESGYLYGEAAGGWMTPADKRKPHKHFKDGEWNKYRVLAEGARIQTWINGQQISDLVDKEKLKTHPKGFIGLQVHGVGNRGPFDVAWRNIKIRVIKKKK</sequence>
<evidence type="ECO:0000313" key="2">
    <source>
        <dbReference type="EMBL" id="SVC18751.1"/>
    </source>
</evidence>
<gene>
    <name evidence="2" type="ORF">METZ01_LOCUS271605</name>
</gene>
<organism evidence="2">
    <name type="scientific">marine metagenome</name>
    <dbReference type="NCBI Taxonomy" id="408172"/>
    <lineage>
        <taxon>unclassified sequences</taxon>
        <taxon>metagenomes</taxon>
        <taxon>ecological metagenomes</taxon>
    </lineage>
</organism>
<dbReference type="InterPro" id="IPR010496">
    <property type="entry name" value="AL/BT2_dom"/>
</dbReference>
<name>A0A382K7U3_9ZZZZ</name>
<feature type="domain" description="3-keto-alpha-glucoside-1,2-lyase/3-keto-2-hydroxy-glucal hydratase" evidence="1">
    <location>
        <begin position="27"/>
        <end position="224"/>
    </location>
</feature>
<dbReference type="AlphaFoldDB" id="A0A382K7U3"/>
<dbReference type="EMBL" id="UINC01078055">
    <property type="protein sequence ID" value="SVC18751.1"/>
    <property type="molecule type" value="Genomic_DNA"/>
</dbReference>
<accession>A0A382K7U3</accession>
<evidence type="ECO:0000259" key="1">
    <source>
        <dbReference type="Pfam" id="PF06439"/>
    </source>
</evidence>
<protein>
    <recommendedName>
        <fullName evidence="1">3-keto-alpha-glucoside-1,2-lyase/3-keto-2-hydroxy-glucal hydratase domain-containing protein</fullName>
    </recommendedName>
</protein>
<proteinExistence type="predicted"/>
<dbReference type="GO" id="GO:0016787">
    <property type="term" value="F:hydrolase activity"/>
    <property type="evidence" value="ECO:0007669"/>
    <property type="project" value="InterPro"/>
</dbReference>
<dbReference type="Pfam" id="PF06439">
    <property type="entry name" value="3keto-disac_hyd"/>
    <property type="match status" value="1"/>
</dbReference>